<feature type="domain" description="HTH myb-type" evidence="9">
    <location>
        <begin position="139"/>
        <end position="195"/>
    </location>
</feature>
<gene>
    <name evidence="10" type="ORF">KP509_35G012200</name>
</gene>
<dbReference type="GO" id="GO:0003677">
    <property type="term" value="F:DNA binding"/>
    <property type="evidence" value="ECO:0007669"/>
    <property type="project" value="UniProtKB-KW"/>
</dbReference>
<dbReference type="InterPro" id="IPR006447">
    <property type="entry name" value="Myb_dom_plants"/>
</dbReference>
<dbReference type="InterPro" id="IPR017930">
    <property type="entry name" value="Myb_dom"/>
</dbReference>
<dbReference type="Gene3D" id="1.10.10.60">
    <property type="entry name" value="Homeodomain-like"/>
    <property type="match status" value="2"/>
</dbReference>
<feature type="region of interest" description="Disordered" evidence="6">
    <location>
        <begin position="203"/>
        <end position="235"/>
    </location>
</feature>
<evidence type="ECO:0000313" key="11">
    <source>
        <dbReference type="Proteomes" id="UP000825935"/>
    </source>
</evidence>
<dbReference type="PANTHER" id="PTHR44042:SF58">
    <property type="entry name" value="DUPLICATED HOMEODOMAIN-LIKE SUPERFAMILY PROTEIN"/>
    <property type="match status" value="1"/>
</dbReference>
<evidence type="ECO:0000313" key="10">
    <source>
        <dbReference type="EMBL" id="KAH7282108.1"/>
    </source>
</evidence>
<feature type="compositionally biased region" description="Polar residues" evidence="6">
    <location>
        <begin position="309"/>
        <end position="318"/>
    </location>
</feature>
<dbReference type="PANTHER" id="PTHR44042">
    <property type="entry name" value="DUPLICATED HOMEODOMAIN-LIKE SUPERFAMILY PROTEIN-RELATED"/>
    <property type="match status" value="1"/>
</dbReference>
<feature type="compositionally biased region" description="Basic and acidic residues" evidence="6">
    <location>
        <begin position="137"/>
        <end position="147"/>
    </location>
</feature>
<keyword evidence="3" id="KW-0238">DNA-binding</keyword>
<feature type="compositionally biased region" description="Low complexity" evidence="6">
    <location>
        <begin position="101"/>
        <end position="136"/>
    </location>
</feature>
<dbReference type="SMART" id="SM00717">
    <property type="entry name" value="SANT"/>
    <property type="match status" value="2"/>
</dbReference>
<evidence type="ECO:0000256" key="3">
    <source>
        <dbReference type="ARBA" id="ARBA00023125"/>
    </source>
</evidence>
<dbReference type="Pfam" id="PF00249">
    <property type="entry name" value="Myb_DNA-binding"/>
    <property type="match status" value="2"/>
</dbReference>
<dbReference type="NCBIfam" id="TIGR01557">
    <property type="entry name" value="myb_SHAQKYF"/>
    <property type="match status" value="1"/>
</dbReference>
<reference evidence="10" key="1">
    <citation type="submission" date="2021-08" db="EMBL/GenBank/DDBJ databases">
        <title>WGS assembly of Ceratopteris richardii.</title>
        <authorList>
            <person name="Marchant D.B."/>
            <person name="Chen G."/>
            <person name="Jenkins J."/>
            <person name="Shu S."/>
            <person name="Leebens-Mack J."/>
            <person name="Grimwood J."/>
            <person name="Schmutz J."/>
            <person name="Soltis P."/>
            <person name="Soltis D."/>
            <person name="Chen Z.-H."/>
        </authorList>
    </citation>
    <scope>NUCLEOTIDE SEQUENCE</scope>
    <source>
        <strain evidence="10">Whitten #5841</strain>
        <tissue evidence="10">Leaf</tissue>
    </source>
</reference>
<protein>
    <submittedName>
        <fullName evidence="10">Uncharacterized protein</fullName>
    </submittedName>
</protein>
<dbReference type="InterPro" id="IPR009057">
    <property type="entry name" value="Homeodomain-like_sf"/>
</dbReference>
<dbReference type="EMBL" id="CM035440">
    <property type="protein sequence ID" value="KAH7282107.1"/>
    <property type="molecule type" value="Genomic_DNA"/>
</dbReference>
<sequence length="318" mass="33453">MSTSSMSQSAADAGSPHAVTSLQSWTWQEEKLFENALCSHDHDEPDRWEKIAAMVPGKDADTVKRHYELLVEDVKNIDLGKVALPSYPAMPGLECGMEPVSGFGESSSSKSGAASGRPPGVSSGNSSNGKAGSFKSAEQERRKGTPWTEEEHRLFLLGLEKYGKGDWRSISRNFVVSRTPTQVASHAQKYFIRLNSINKDRRRSSIHDITSVTSNGDGSQSSQGPITGQGPVASNLAHPAAPNLAGATVYGAPFCQPIVGPGGSTIGTPVPLQPAPMAGPYVTRGPLPSPGVPSPPVSGVPMVYAGPQPSVSQPAAQR</sequence>
<feature type="region of interest" description="Disordered" evidence="6">
    <location>
        <begin position="101"/>
        <end position="147"/>
    </location>
</feature>
<keyword evidence="11" id="KW-1185">Reference proteome</keyword>
<feature type="domain" description="Myb-like" evidence="7">
    <location>
        <begin position="24"/>
        <end position="71"/>
    </location>
</feature>
<evidence type="ECO:0000256" key="4">
    <source>
        <dbReference type="ARBA" id="ARBA00023163"/>
    </source>
</evidence>
<evidence type="ECO:0000256" key="2">
    <source>
        <dbReference type="ARBA" id="ARBA00023015"/>
    </source>
</evidence>
<dbReference type="AlphaFoldDB" id="A0A8T2QEN9"/>
<feature type="domain" description="Myb-like" evidence="7">
    <location>
        <begin position="139"/>
        <end position="191"/>
    </location>
</feature>
<accession>A0A8T2QEN9</accession>
<dbReference type="PROSITE" id="PS51294">
    <property type="entry name" value="HTH_MYB"/>
    <property type="match status" value="1"/>
</dbReference>
<organism evidence="10 11">
    <name type="scientific">Ceratopteris richardii</name>
    <name type="common">Triangle waterfern</name>
    <dbReference type="NCBI Taxonomy" id="49495"/>
    <lineage>
        <taxon>Eukaryota</taxon>
        <taxon>Viridiplantae</taxon>
        <taxon>Streptophyta</taxon>
        <taxon>Embryophyta</taxon>
        <taxon>Tracheophyta</taxon>
        <taxon>Polypodiopsida</taxon>
        <taxon>Polypodiidae</taxon>
        <taxon>Polypodiales</taxon>
        <taxon>Pteridineae</taxon>
        <taxon>Pteridaceae</taxon>
        <taxon>Parkerioideae</taxon>
        <taxon>Ceratopteris</taxon>
    </lineage>
</organism>
<feature type="domain" description="SANT" evidence="8">
    <location>
        <begin position="147"/>
        <end position="195"/>
    </location>
</feature>
<dbReference type="PROSITE" id="PS50090">
    <property type="entry name" value="MYB_LIKE"/>
    <property type="match status" value="2"/>
</dbReference>
<keyword evidence="2" id="KW-0805">Transcription regulation</keyword>
<dbReference type="InterPro" id="IPR017884">
    <property type="entry name" value="SANT_dom"/>
</dbReference>
<feature type="compositionally biased region" description="Polar residues" evidence="6">
    <location>
        <begin position="1"/>
        <end position="10"/>
    </location>
</feature>
<dbReference type="SUPFAM" id="SSF46689">
    <property type="entry name" value="Homeodomain-like"/>
    <property type="match status" value="2"/>
</dbReference>
<keyword evidence="4" id="KW-0804">Transcription</keyword>
<keyword evidence="5" id="KW-0539">Nucleus</keyword>
<evidence type="ECO:0000256" key="1">
    <source>
        <dbReference type="ARBA" id="ARBA00004123"/>
    </source>
</evidence>
<feature type="region of interest" description="Disordered" evidence="6">
    <location>
        <begin position="1"/>
        <end position="22"/>
    </location>
</feature>
<feature type="compositionally biased region" description="Pro residues" evidence="6">
    <location>
        <begin position="287"/>
        <end position="298"/>
    </location>
</feature>
<dbReference type="OMA" id="TVYYAMT"/>
<dbReference type="EMBL" id="CM035440">
    <property type="protein sequence ID" value="KAH7282108.1"/>
    <property type="molecule type" value="Genomic_DNA"/>
</dbReference>
<dbReference type="FunFam" id="1.10.10.60:FF:000154">
    <property type="entry name" value="Transcription factor SRM1"/>
    <property type="match status" value="1"/>
</dbReference>
<name>A0A8T2QEN9_CERRI</name>
<evidence type="ECO:0000256" key="6">
    <source>
        <dbReference type="SAM" id="MobiDB-lite"/>
    </source>
</evidence>
<evidence type="ECO:0000259" key="9">
    <source>
        <dbReference type="PROSITE" id="PS51294"/>
    </source>
</evidence>
<dbReference type="FunFam" id="1.10.10.60:FF:000009">
    <property type="entry name" value="transcription factor MYB1R1"/>
    <property type="match status" value="1"/>
</dbReference>
<dbReference type="CDD" id="cd00167">
    <property type="entry name" value="SANT"/>
    <property type="match status" value="2"/>
</dbReference>
<comment type="subcellular location">
    <subcellularLocation>
        <location evidence="1">Nucleus</location>
    </subcellularLocation>
</comment>
<evidence type="ECO:0000256" key="5">
    <source>
        <dbReference type="ARBA" id="ARBA00023242"/>
    </source>
</evidence>
<dbReference type="PROSITE" id="PS51293">
    <property type="entry name" value="SANT"/>
    <property type="match status" value="1"/>
</dbReference>
<comment type="caution">
    <text evidence="10">The sequence shown here is derived from an EMBL/GenBank/DDBJ whole genome shotgun (WGS) entry which is preliminary data.</text>
</comment>
<evidence type="ECO:0000259" key="7">
    <source>
        <dbReference type="PROSITE" id="PS50090"/>
    </source>
</evidence>
<feature type="region of interest" description="Disordered" evidence="6">
    <location>
        <begin position="273"/>
        <end position="318"/>
    </location>
</feature>
<feature type="compositionally biased region" description="Polar residues" evidence="6">
    <location>
        <begin position="207"/>
        <end position="226"/>
    </location>
</feature>
<dbReference type="GO" id="GO:0005634">
    <property type="term" value="C:nucleus"/>
    <property type="evidence" value="ECO:0007669"/>
    <property type="project" value="UniProtKB-SubCell"/>
</dbReference>
<evidence type="ECO:0000259" key="8">
    <source>
        <dbReference type="PROSITE" id="PS51293"/>
    </source>
</evidence>
<proteinExistence type="predicted"/>
<dbReference type="Proteomes" id="UP000825935">
    <property type="component" value="Chromosome 35"/>
</dbReference>
<dbReference type="InterPro" id="IPR001005">
    <property type="entry name" value="SANT/Myb"/>
</dbReference>
<dbReference type="OrthoDB" id="118550at2759"/>